<evidence type="ECO:0000256" key="1">
    <source>
        <dbReference type="ARBA" id="ARBA00022475"/>
    </source>
</evidence>
<evidence type="ECO:0000256" key="6">
    <source>
        <dbReference type="SAM" id="Phobius"/>
    </source>
</evidence>
<organism evidence="8 9">
    <name type="scientific">Candidatus Woesebacteria bacterium RIFCSPHIGHO2_01_FULL_38_26b</name>
    <dbReference type="NCBI Taxonomy" id="1802491"/>
    <lineage>
        <taxon>Bacteria</taxon>
        <taxon>Candidatus Woeseibacteriota</taxon>
    </lineage>
</organism>
<proteinExistence type="predicted"/>
<keyword evidence="1" id="KW-1003">Cell membrane</keyword>
<evidence type="ECO:0000256" key="3">
    <source>
        <dbReference type="ARBA" id="ARBA00022989"/>
    </source>
</evidence>
<keyword evidence="5" id="KW-0175">Coiled coil</keyword>
<accession>A0A1F7Y265</accession>
<evidence type="ECO:0000313" key="9">
    <source>
        <dbReference type="Proteomes" id="UP000176741"/>
    </source>
</evidence>
<keyword evidence="3 6" id="KW-1133">Transmembrane helix</keyword>
<comment type="caution">
    <text evidence="8">The sequence shown here is derived from an EMBL/GenBank/DDBJ whole genome shotgun (WGS) entry which is preliminary data.</text>
</comment>
<evidence type="ECO:0000313" key="8">
    <source>
        <dbReference type="EMBL" id="OGM20635.1"/>
    </source>
</evidence>
<keyword evidence="2 6" id="KW-0812">Transmembrane</keyword>
<feature type="domain" description="Lipopolysaccharide assembly protein A" evidence="7">
    <location>
        <begin position="20"/>
        <end position="84"/>
    </location>
</feature>
<feature type="transmembrane region" description="Helical" evidence="6">
    <location>
        <begin position="39"/>
        <end position="60"/>
    </location>
</feature>
<keyword evidence="4 6" id="KW-0472">Membrane</keyword>
<dbReference type="Proteomes" id="UP000176741">
    <property type="component" value="Unassembled WGS sequence"/>
</dbReference>
<evidence type="ECO:0000259" key="7">
    <source>
        <dbReference type="Pfam" id="PF06305"/>
    </source>
</evidence>
<gene>
    <name evidence="8" type="ORF">A2771_00105</name>
</gene>
<evidence type="ECO:0000256" key="4">
    <source>
        <dbReference type="ARBA" id="ARBA00023136"/>
    </source>
</evidence>
<dbReference type="GO" id="GO:0005886">
    <property type="term" value="C:plasma membrane"/>
    <property type="evidence" value="ECO:0007669"/>
    <property type="project" value="InterPro"/>
</dbReference>
<dbReference type="EMBL" id="MGGD01000029">
    <property type="protein sequence ID" value="OGM20635.1"/>
    <property type="molecule type" value="Genomic_DNA"/>
</dbReference>
<dbReference type="AlphaFoldDB" id="A0A1F7Y265"/>
<sequence>MIILILVIVFGITFAYFATQNTAFISLYFGPYVLPNVPIYLVILGSMACSILIAGIVYLVRSLASNLTLSEKEGQLKSLKKELAEVTRTAHKLELENAKLKSKAGVEDFDDESF</sequence>
<evidence type="ECO:0000256" key="5">
    <source>
        <dbReference type="SAM" id="Coils"/>
    </source>
</evidence>
<feature type="coiled-coil region" evidence="5">
    <location>
        <begin position="69"/>
        <end position="103"/>
    </location>
</feature>
<name>A0A1F7Y265_9BACT</name>
<reference evidence="8 9" key="1">
    <citation type="journal article" date="2016" name="Nat. Commun.">
        <title>Thousands of microbial genomes shed light on interconnected biogeochemical processes in an aquifer system.</title>
        <authorList>
            <person name="Anantharaman K."/>
            <person name="Brown C.T."/>
            <person name="Hug L.A."/>
            <person name="Sharon I."/>
            <person name="Castelle C.J."/>
            <person name="Probst A.J."/>
            <person name="Thomas B.C."/>
            <person name="Singh A."/>
            <person name="Wilkins M.J."/>
            <person name="Karaoz U."/>
            <person name="Brodie E.L."/>
            <person name="Williams K.H."/>
            <person name="Hubbard S.S."/>
            <person name="Banfield J.F."/>
        </authorList>
    </citation>
    <scope>NUCLEOTIDE SEQUENCE [LARGE SCALE GENOMIC DNA]</scope>
</reference>
<evidence type="ECO:0000256" key="2">
    <source>
        <dbReference type="ARBA" id="ARBA00022692"/>
    </source>
</evidence>
<dbReference type="InterPro" id="IPR010445">
    <property type="entry name" value="LapA_dom"/>
</dbReference>
<dbReference type="Pfam" id="PF06305">
    <property type="entry name" value="LapA_dom"/>
    <property type="match status" value="1"/>
</dbReference>
<protein>
    <recommendedName>
        <fullName evidence="7">Lipopolysaccharide assembly protein A domain-containing protein</fullName>
    </recommendedName>
</protein>